<evidence type="ECO:0000256" key="4">
    <source>
        <dbReference type="ARBA" id="ARBA00023274"/>
    </source>
</evidence>
<evidence type="ECO:0000256" key="1">
    <source>
        <dbReference type="ARBA" id="ARBA00004496"/>
    </source>
</evidence>
<dbReference type="HOGENOM" id="CLU_064201_3_0_1"/>
<dbReference type="STRING" id="4555.K3YYA7"/>
<dbReference type="InParanoid" id="K3YYA7"/>
<comment type="subcellular location">
    <subcellularLocation>
        <location evidence="1">Cytoplasm</location>
    </subcellularLocation>
</comment>
<evidence type="ECO:0000256" key="2">
    <source>
        <dbReference type="ARBA" id="ARBA00022490"/>
    </source>
</evidence>
<dbReference type="eggNOG" id="KOG3198">
    <property type="taxonomic scope" value="Eukaryota"/>
</dbReference>
<organism evidence="5 6">
    <name type="scientific">Setaria italica</name>
    <name type="common">Foxtail millet</name>
    <name type="synonym">Panicum italicum</name>
    <dbReference type="NCBI Taxonomy" id="4555"/>
    <lineage>
        <taxon>Eukaryota</taxon>
        <taxon>Viridiplantae</taxon>
        <taxon>Streptophyta</taxon>
        <taxon>Embryophyta</taxon>
        <taxon>Tracheophyta</taxon>
        <taxon>Spermatophyta</taxon>
        <taxon>Magnoliopsida</taxon>
        <taxon>Liliopsida</taxon>
        <taxon>Poales</taxon>
        <taxon>Poaceae</taxon>
        <taxon>PACMAD clade</taxon>
        <taxon>Panicoideae</taxon>
        <taxon>Panicodae</taxon>
        <taxon>Paniceae</taxon>
        <taxon>Cenchrinae</taxon>
        <taxon>Setaria</taxon>
    </lineage>
</organism>
<dbReference type="Pfam" id="PF01922">
    <property type="entry name" value="SRP19"/>
    <property type="match status" value="1"/>
</dbReference>
<dbReference type="Proteomes" id="UP000004995">
    <property type="component" value="Unassembled WGS sequence"/>
</dbReference>
<keyword evidence="2" id="KW-0963">Cytoplasm</keyword>
<dbReference type="Gene3D" id="3.30.56.30">
    <property type="entry name" value="Signal recognition particle, SRP19-like subunit"/>
    <property type="match status" value="1"/>
</dbReference>
<protein>
    <recommendedName>
        <fullName evidence="7">Signal recognition particle 19 kDa protein</fullName>
    </recommendedName>
</protein>
<reference evidence="5" key="2">
    <citation type="submission" date="2018-08" db="UniProtKB">
        <authorList>
            <consortium name="EnsemblPlants"/>
        </authorList>
    </citation>
    <scope>IDENTIFICATION</scope>
    <source>
        <strain evidence="5">Yugu1</strain>
    </source>
</reference>
<evidence type="ECO:0000313" key="5">
    <source>
        <dbReference type="EnsemblPlants" id="KQL29309"/>
    </source>
</evidence>
<dbReference type="SUPFAM" id="SSF69695">
    <property type="entry name" value="SRP19"/>
    <property type="match status" value="1"/>
</dbReference>
<keyword evidence="6" id="KW-1185">Reference proteome</keyword>
<keyword evidence="3" id="KW-0733">Signal recognition particle</keyword>
<keyword evidence="4" id="KW-0687">Ribonucleoprotein</keyword>
<dbReference type="GO" id="GO:0005786">
    <property type="term" value="C:signal recognition particle, endoplasmic reticulum targeting"/>
    <property type="evidence" value="ECO:0000318"/>
    <property type="project" value="GO_Central"/>
</dbReference>
<evidence type="ECO:0008006" key="7">
    <source>
        <dbReference type="Google" id="ProtNLM"/>
    </source>
</evidence>
<dbReference type="PANTHER" id="PTHR17453">
    <property type="entry name" value="SIGNAL RECOGNITION PARTICLE 19 KD PROTEIN"/>
    <property type="match status" value="1"/>
</dbReference>
<accession>K3YYA7</accession>
<dbReference type="AlphaFoldDB" id="K3YYA7"/>
<proteinExistence type="predicted"/>
<sequence>MDGAGEVRVTSTKKWNVVYPGYINSRKTVVEGRCVAAGKACPDPTCAEIADCCSHLKIPCRIESDQAYPRDFLQLGRVRVQLKGDEGSPVNPEITRSHNV</sequence>
<dbReference type="PANTHER" id="PTHR17453:SF0">
    <property type="entry name" value="SIGNAL RECOGNITION PARTICLE 19 KDA PROTEIN"/>
    <property type="match status" value="1"/>
</dbReference>
<dbReference type="GO" id="GO:0006617">
    <property type="term" value="P:SRP-dependent cotranslational protein targeting to membrane, signal sequence recognition"/>
    <property type="evidence" value="ECO:0000318"/>
    <property type="project" value="GO_Central"/>
</dbReference>
<dbReference type="EnsemblPlants" id="KQL29309">
    <property type="protein sequence ID" value="KQL29309"/>
    <property type="gene ID" value="SETIT_019257mg"/>
</dbReference>
<dbReference type="InterPro" id="IPR036521">
    <property type="entry name" value="SRP19-like_sf"/>
</dbReference>
<dbReference type="EMBL" id="AGNK02000206">
    <property type="status" value="NOT_ANNOTATED_CDS"/>
    <property type="molecule type" value="Genomic_DNA"/>
</dbReference>
<evidence type="ECO:0000313" key="6">
    <source>
        <dbReference type="Proteomes" id="UP000004995"/>
    </source>
</evidence>
<evidence type="ECO:0000256" key="3">
    <source>
        <dbReference type="ARBA" id="ARBA00023135"/>
    </source>
</evidence>
<dbReference type="InterPro" id="IPR002778">
    <property type="entry name" value="Signal_recog_particle_SRP19"/>
</dbReference>
<name>K3YYA7_SETIT</name>
<dbReference type="GO" id="GO:0008312">
    <property type="term" value="F:7S RNA binding"/>
    <property type="evidence" value="ECO:0000318"/>
    <property type="project" value="GO_Central"/>
</dbReference>
<dbReference type="Gramene" id="KQL29309">
    <property type="protein sequence ID" value="KQL29309"/>
    <property type="gene ID" value="SETIT_019257mg"/>
</dbReference>
<reference evidence="6" key="1">
    <citation type="journal article" date="2012" name="Nat. Biotechnol.">
        <title>Reference genome sequence of the model plant Setaria.</title>
        <authorList>
            <person name="Bennetzen J.L."/>
            <person name="Schmutz J."/>
            <person name="Wang H."/>
            <person name="Percifield R."/>
            <person name="Hawkins J."/>
            <person name="Pontaroli A.C."/>
            <person name="Estep M."/>
            <person name="Feng L."/>
            <person name="Vaughn J.N."/>
            <person name="Grimwood J."/>
            <person name="Jenkins J."/>
            <person name="Barry K."/>
            <person name="Lindquist E."/>
            <person name="Hellsten U."/>
            <person name="Deshpande S."/>
            <person name="Wang X."/>
            <person name="Wu X."/>
            <person name="Mitros T."/>
            <person name="Triplett J."/>
            <person name="Yang X."/>
            <person name="Ye C.Y."/>
            <person name="Mauro-Herrera M."/>
            <person name="Wang L."/>
            <person name="Li P."/>
            <person name="Sharma M."/>
            <person name="Sharma R."/>
            <person name="Ronald P.C."/>
            <person name="Panaud O."/>
            <person name="Kellogg E.A."/>
            <person name="Brutnell T.P."/>
            <person name="Doust A.N."/>
            <person name="Tuskan G.A."/>
            <person name="Rokhsar D."/>
            <person name="Devos K.M."/>
        </authorList>
    </citation>
    <scope>NUCLEOTIDE SEQUENCE [LARGE SCALE GENOMIC DNA]</scope>
    <source>
        <strain evidence="6">cv. Yugu1</strain>
    </source>
</reference>